<dbReference type="AlphaFoldDB" id="A0A4Q7M4S5"/>
<evidence type="ECO:0000256" key="4">
    <source>
        <dbReference type="PIRSR" id="PIRSR600514-1"/>
    </source>
</evidence>
<keyword evidence="3" id="KW-0326">Glycosidase</keyword>
<dbReference type="PANTHER" id="PTHR12631">
    <property type="entry name" value="ALPHA-L-IDURONIDASE"/>
    <property type="match status" value="1"/>
</dbReference>
<proteinExistence type="inferred from homology"/>
<evidence type="ECO:0000313" key="7">
    <source>
        <dbReference type="Proteomes" id="UP000293852"/>
    </source>
</evidence>
<dbReference type="Gene3D" id="3.20.20.80">
    <property type="entry name" value="Glycosidases"/>
    <property type="match status" value="1"/>
</dbReference>
<reference evidence="6 7" key="1">
    <citation type="submission" date="2019-02" db="EMBL/GenBank/DDBJ databases">
        <title>Sequencing the genomes of 1000 actinobacteria strains.</title>
        <authorList>
            <person name="Klenk H.-P."/>
        </authorList>
    </citation>
    <scope>NUCLEOTIDE SEQUENCE [LARGE SCALE GENOMIC DNA]</scope>
    <source>
        <strain evidence="6 7">DSM 16932</strain>
    </source>
</reference>
<dbReference type="InterPro" id="IPR051923">
    <property type="entry name" value="Glycosyl_Hydrolase_39"/>
</dbReference>
<dbReference type="GO" id="GO:0005975">
    <property type="term" value="P:carbohydrate metabolic process"/>
    <property type="evidence" value="ECO:0007669"/>
    <property type="project" value="InterPro"/>
</dbReference>
<dbReference type="PANTHER" id="PTHR12631:SF10">
    <property type="entry name" value="BETA-XYLOSIDASE-LIKE PROTEIN-RELATED"/>
    <property type="match status" value="1"/>
</dbReference>
<name>A0A4Q7M4S5_9MICO</name>
<comment type="caution">
    <text evidence="6">The sequence shown here is derived from an EMBL/GenBank/DDBJ whole genome shotgun (WGS) entry which is preliminary data.</text>
</comment>
<dbReference type="GO" id="GO:0004553">
    <property type="term" value="F:hydrolase activity, hydrolyzing O-glycosyl compounds"/>
    <property type="evidence" value="ECO:0007669"/>
    <property type="project" value="InterPro"/>
</dbReference>
<sequence>MSSVIVPSQPIGALSDAWRKVVGTGEFVLGLRRDYLDSLAVVQAEIGFGHLRGHGIFHDWMGLVRQYDAAGHVGTRYVWTYLDQIVDAYLEVGIKPFLELGFMPQALASGDETVFWWRGNITPPRDYAEWGALVRATLRHLIDRYGLAEVRTWPIEVWNEPSLKEFWQGASKSEYFRLYDQTAFAVKDVDADLRVGGPATSPESDDWYLPFAEHVAASGAPVDFFSFHAYATGPAQHVPFGVYQTLRHPSTLLEQFARPRTLLTGTALERLPMHVTEFNTSYRPDNPVHDTAYNAAYLAPTLVGGGDLVDSFAYWTFSDMFEEQGVPASIFHGGFGLLTHRQIKKPTFHLYAFMAAMGPDILARGHDHLVTRDHNGRVAILAWQPVGGTDDPAEPDHHHLSLSVPVAHPDGTVPATAYAHRSRVNDESGNAFTAWQHMGRPATPTSRQLDDLHAAAEPTITHQSLPLDPTTGRAEITLTLARHEITLLQLTPVHDETPPWLDDARILGR</sequence>
<keyword evidence="2" id="KW-0378">Hydrolase</keyword>
<evidence type="ECO:0000256" key="2">
    <source>
        <dbReference type="ARBA" id="ARBA00022801"/>
    </source>
</evidence>
<protein>
    <submittedName>
        <fullName evidence="6">Xylan 1,4-beta-xylosidase</fullName>
    </submittedName>
</protein>
<dbReference type="InterPro" id="IPR049166">
    <property type="entry name" value="GH39_cat"/>
</dbReference>
<feature type="domain" description="Glycosyl hydrolases family 39 N-terminal catalytic" evidence="5">
    <location>
        <begin position="7"/>
        <end position="462"/>
    </location>
</feature>
<dbReference type="Gene3D" id="2.60.40.1500">
    <property type="entry name" value="Glycosyl hydrolase domain, family 39"/>
    <property type="match status" value="1"/>
</dbReference>
<dbReference type="InterPro" id="IPR017853">
    <property type="entry name" value="GH"/>
</dbReference>
<dbReference type="SUPFAM" id="SSF51011">
    <property type="entry name" value="Glycosyl hydrolase domain"/>
    <property type="match status" value="1"/>
</dbReference>
<dbReference type="OrthoDB" id="9776971at2"/>
<gene>
    <name evidence="6" type="ORF">EV386_3332</name>
</gene>
<dbReference type="RefSeq" id="WP_130416396.1">
    <property type="nucleotide sequence ID" value="NZ_SGWX01000001.1"/>
</dbReference>
<feature type="active site" description="Proton donor" evidence="4">
    <location>
        <position position="160"/>
    </location>
</feature>
<keyword evidence="7" id="KW-1185">Reference proteome</keyword>
<dbReference type="InterPro" id="IPR000514">
    <property type="entry name" value="Glyco_hydro_39"/>
</dbReference>
<dbReference type="PRINTS" id="PR00745">
    <property type="entry name" value="GLHYDRLASE39"/>
</dbReference>
<evidence type="ECO:0000259" key="5">
    <source>
        <dbReference type="Pfam" id="PF01229"/>
    </source>
</evidence>
<dbReference type="Pfam" id="PF01229">
    <property type="entry name" value="Glyco_hydro_39"/>
    <property type="match status" value="1"/>
</dbReference>
<accession>A0A4Q7M4S5</accession>
<evidence type="ECO:0000256" key="1">
    <source>
        <dbReference type="ARBA" id="ARBA00008875"/>
    </source>
</evidence>
<dbReference type="SUPFAM" id="SSF51445">
    <property type="entry name" value="(Trans)glycosidases"/>
    <property type="match status" value="1"/>
</dbReference>
<dbReference type="EMBL" id="SGWX01000001">
    <property type="protein sequence ID" value="RZS62975.1"/>
    <property type="molecule type" value="Genomic_DNA"/>
</dbReference>
<evidence type="ECO:0000256" key="3">
    <source>
        <dbReference type="ARBA" id="ARBA00023295"/>
    </source>
</evidence>
<dbReference type="Proteomes" id="UP000293852">
    <property type="component" value="Unassembled WGS sequence"/>
</dbReference>
<evidence type="ECO:0000313" key="6">
    <source>
        <dbReference type="EMBL" id="RZS62975.1"/>
    </source>
</evidence>
<comment type="similarity">
    <text evidence="1">Belongs to the glycosyl hydrolase 39 family.</text>
</comment>
<organism evidence="6 7">
    <name type="scientific">Xylanimonas ulmi</name>
    <dbReference type="NCBI Taxonomy" id="228973"/>
    <lineage>
        <taxon>Bacteria</taxon>
        <taxon>Bacillati</taxon>
        <taxon>Actinomycetota</taxon>
        <taxon>Actinomycetes</taxon>
        <taxon>Micrococcales</taxon>
        <taxon>Promicromonosporaceae</taxon>
        <taxon>Xylanimonas</taxon>
    </lineage>
</organism>